<name>D9WWF4_9ACTN</name>
<sequence length="626" mass="61816">MSCARLSGWCRPVGDCHPFDAVHHCEQENRRGALGSRSSPGAGLLGRHALGEDPMMLLLADPQTLSATDTVSRRSTLLLTPSVATIPVGGSPLGVTLTPDGGRAYVANQSSDDISVIDTATNTVTVTIAAPGGPRLLSFSPDGTRAYVTLFDTGSVGVIDTATNVLTTTIPVGAGAVQCALTPDGTRAYVTCQTAGVVSVIDTTTNSVTTPITGLSLPTGAAVSPDGARVYVPNAGDGTVAVIDTATNTVSASILTGDVPILVALTPDGTRAYVSVAGENAVKVIDTATNTVTAAIPVGNGPRMVAMSPDGTAVYVADLSANTVTVIDTATNTAVDSIPVGNSPIGVAVSPDASRLYVTNSADNTVSVIALTLMPGQGSTAGGTIVTIRGHNLAAATAVHFGGAAATILSNTATSVTVRTPPGSGAVPVTVTTPGGTGGFGTFVYRPAPLLSGISTTSNPYGGAGPAMGPVTGGGTAVITGVNLSGATAVRFGSRQAVIQSVTDTAITVTVPSASSPGPVPVTVVTPGGTAGGLTFTYVAGPTVSGVVPTTGRTAGGTDVTLTGTGLATTHQVTFDGVFAPFTVVSDTTVTAIAPPHTSADNITITVTTLGGTTSWSGFSYQDPTI</sequence>
<dbReference type="InterPro" id="IPR048433">
    <property type="entry name" value="YNCE-like_beta-prop"/>
</dbReference>
<dbReference type="InterPro" id="IPR014756">
    <property type="entry name" value="Ig_E-set"/>
</dbReference>
<dbReference type="EMBL" id="GG657754">
    <property type="protein sequence ID" value="EFL26610.1"/>
    <property type="molecule type" value="Genomic_DNA"/>
</dbReference>
<accession>D9WWF4</accession>
<dbReference type="InterPro" id="IPR011044">
    <property type="entry name" value="Quino_amine_DH_bsu"/>
</dbReference>
<feature type="domain" description="IPT/TIG" evidence="2">
    <location>
        <begin position="363"/>
        <end position="446"/>
    </location>
</feature>
<dbReference type="InterPro" id="IPR011964">
    <property type="entry name" value="YVTN_b-propeller_repeat"/>
</dbReference>
<feature type="domain" description="IPT/TIG" evidence="2">
    <location>
        <begin position="541"/>
        <end position="622"/>
    </location>
</feature>
<dbReference type="SMART" id="SM00429">
    <property type="entry name" value="IPT"/>
    <property type="match status" value="3"/>
</dbReference>
<dbReference type="PANTHER" id="PTHR47197:SF3">
    <property type="entry name" value="DIHYDRO-HEME D1 DEHYDROGENASE"/>
    <property type="match status" value="1"/>
</dbReference>
<dbReference type="Gene3D" id="2.130.10.10">
    <property type="entry name" value="YVTN repeat-like/Quinoprotein amine dehydrogenase"/>
    <property type="match status" value="3"/>
</dbReference>
<dbReference type="Pfam" id="PF01833">
    <property type="entry name" value="TIG"/>
    <property type="match status" value="3"/>
</dbReference>
<dbReference type="InterPro" id="IPR002909">
    <property type="entry name" value="IPT_dom"/>
</dbReference>
<keyword evidence="4" id="KW-1185">Reference proteome</keyword>
<proteinExistence type="predicted"/>
<dbReference type="SUPFAM" id="SSF81296">
    <property type="entry name" value="E set domains"/>
    <property type="match status" value="3"/>
</dbReference>
<dbReference type="NCBIfam" id="TIGR02276">
    <property type="entry name" value="beta_rpt_yvtn"/>
    <property type="match status" value="6"/>
</dbReference>
<dbReference type="GO" id="GO:0005975">
    <property type="term" value="P:carbohydrate metabolic process"/>
    <property type="evidence" value="ECO:0007669"/>
    <property type="project" value="UniProtKB-ARBA"/>
</dbReference>
<dbReference type="PANTHER" id="PTHR47197">
    <property type="entry name" value="PROTEIN NIRF"/>
    <property type="match status" value="1"/>
</dbReference>
<protein>
    <submittedName>
        <fullName evidence="3">Putative IPT/TIG domain protein</fullName>
    </submittedName>
</protein>
<organism evidence="3 4">
    <name type="scientific">Streptomyces himastatinicus ATCC 53653</name>
    <dbReference type="NCBI Taxonomy" id="457427"/>
    <lineage>
        <taxon>Bacteria</taxon>
        <taxon>Bacillati</taxon>
        <taxon>Actinomycetota</taxon>
        <taxon>Actinomycetes</taxon>
        <taxon>Kitasatosporales</taxon>
        <taxon>Streptomycetaceae</taxon>
        <taxon>Streptomyces</taxon>
        <taxon>Streptomyces violaceusniger group</taxon>
    </lineage>
</organism>
<dbReference type="Pfam" id="PF21783">
    <property type="entry name" value="YNCE"/>
    <property type="match status" value="1"/>
</dbReference>
<evidence type="ECO:0000313" key="4">
    <source>
        <dbReference type="Proteomes" id="UP000003963"/>
    </source>
</evidence>
<dbReference type="AlphaFoldDB" id="D9WWF4"/>
<dbReference type="CDD" id="cd00102">
    <property type="entry name" value="IPT"/>
    <property type="match status" value="1"/>
</dbReference>
<feature type="domain" description="IPT/TIG" evidence="2">
    <location>
        <begin position="448"/>
        <end position="539"/>
    </location>
</feature>
<evidence type="ECO:0000313" key="3">
    <source>
        <dbReference type="EMBL" id="EFL26610.1"/>
    </source>
</evidence>
<dbReference type="STRING" id="457427.SSOG_06324"/>
<dbReference type="HOGENOM" id="CLU_024247_0_0_11"/>
<dbReference type="Proteomes" id="UP000003963">
    <property type="component" value="Unassembled WGS sequence"/>
</dbReference>
<gene>
    <name evidence="3" type="ORF">SSOG_06324</name>
</gene>
<dbReference type="SUPFAM" id="SSF50969">
    <property type="entry name" value="YVTN repeat-like/Quinoprotein amine dehydrogenase"/>
    <property type="match status" value="1"/>
</dbReference>
<reference evidence="3 4" key="1">
    <citation type="submission" date="2009-02" db="EMBL/GenBank/DDBJ databases">
        <title>Annotation of Streptomyces hygroscopicus strain ATCC 53653.</title>
        <authorList>
            <consortium name="The Broad Institute Genome Sequencing Platform"/>
            <consortium name="Broad Institute Microbial Sequencing Center"/>
            <person name="Fischbach M."/>
            <person name="Godfrey P."/>
            <person name="Ward D."/>
            <person name="Young S."/>
            <person name="Zeng Q."/>
            <person name="Koehrsen M."/>
            <person name="Alvarado L."/>
            <person name="Berlin A.M."/>
            <person name="Bochicchio J."/>
            <person name="Borenstein D."/>
            <person name="Chapman S.B."/>
            <person name="Chen Z."/>
            <person name="Engels R."/>
            <person name="Freedman E."/>
            <person name="Gellesch M."/>
            <person name="Goldberg J."/>
            <person name="Griggs A."/>
            <person name="Gujja S."/>
            <person name="Heilman E.R."/>
            <person name="Heiman D.I."/>
            <person name="Hepburn T.A."/>
            <person name="Howarth C."/>
            <person name="Jen D."/>
            <person name="Larson L."/>
            <person name="Lewis B."/>
            <person name="Mehta T."/>
            <person name="Park D."/>
            <person name="Pearson M."/>
            <person name="Richards J."/>
            <person name="Roberts A."/>
            <person name="Saif S."/>
            <person name="Shea T.D."/>
            <person name="Shenoy N."/>
            <person name="Sisk P."/>
            <person name="Stolte C."/>
            <person name="Sykes S.N."/>
            <person name="Thomson T."/>
            <person name="Walk T."/>
            <person name="White J."/>
            <person name="Yandava C."/>
            <person name="Straight P."/>
            <person name="Clardy J."/>
            <person name="Hung D."/>
            <person name="Kolter R."/>
            <person name="Mekalanos J."/>
            <person name="Walker S."/>
            <person name="Walsh C.T."/>
            <person name="Wieland-Brown L.C."/>
            <person name="Haas B."/>
            <person name="Nusbaum C."/>
            <person name="Birren B."/>
        </authorList>
    </citation>
    <scope>NUCLEOTIDE SEQUENCE [LARGE SCALE GENOMIC DNA]</scope>
    <source>
        <strain evidence="3 4">ATCC 53653</strain>
    </source>
</reference>
<dbReference type="Gene3D" id="2.60.40.10">
    <property type="entry name" value="Immunoglobulins"/>
    <property type="match status" value="3"/>
</dbReference>
<dbReference type="InterPro" id="IPR015943">
    <property type="entry name" value="WD40/YVTN_repeat-like_dom_sf"/>
</dbReference>
<dbReference type="InterPro" id="IPR013783">
    <property type="entry name" value="Ig-like_fold"/>
</dbReference>
<keyword evidence="1" id="KW-0732">Signal</keyword>
<evidence type="ECO:0000259" key="2">
    <source>
        <dbReference type="SMART" id="SM00429"/>
    </source>
</evidence>
<dbReference type="InterPro" id="IPR051200">
    <property type="entry name" value="Host-pathogen_enzymatic-act"/>
</dbReference>
<evidence type="ECO:0000256" key="1">
    <source>
        <dbReference type="ARBA" id="ARBA00022729"/>
    </source>
</evidence>